<dbReference type="PANTHER" id="PTHR11054:SF0">
    <property type="entry name" value="6-PHOSPHOGLUCONOLACTONASE"/>
    <property type="match status" value="1"/>
</dbReference>
<feature type="domain" description="Glucosamine/galactosamine-6-phosphate isomerase" evidence="8">
    <location>
        <begin position="14"/>
        <end position="218"/>
    </location>
</feature>
<proteinExistence type="inferred from homology"/>
<sequence length="237" mass="25822">MLEENSLPRWHIYPDQEQISTHLAAAITRMAAEAIALRGAFHLVVAGGNTPRATYALLPSMGRNWQSWHIYHGDERCLPPEDPERNSLMLAQTWLSQVPIPSAQIHTIPAETGASEAARRYAAILPAQRFDLVLLGLGEDGHTASLFPGHDWGQEKGSSPTLSILDAAKAPPQRVSLSAWRLRHTHALFFLACGSGKQDAIAAWLRGENIPAAVVGRGADVWLDKAAWPESLKAHAS</sequence>
<accession>A0ABS6A2F2</accession>
<evidence type="ECO:0000313" key="10">
    <source>
        <dbReference type="Proteomes" id="UP000755654"/>
    </source>
</evidence>
<dbReference type="GO" id="GO:0017057">
    <property type="term" value="F:6-phosphogluconolactonase activity"/>
    <property type="evidence" value="ECO:0007669"/>
    <property type="project" value="UniProtKB-EC"/>
</dbReference>
<evidence type="ECO:0000256" key="2">
    <source>
        <dbReference type="ARBA" id="ARBA00002681"/>
    </source>
</evidence>
<dbReference type="PANTHER" id="PTHR11054">
    <property type="entry name" value="6-PHOSPHOGLUCONOLACTONASE"/>
    <property type="match status" value="1"/>
</dbReference>
<dbReference type="InterPro" id="IPR037171">
    <property type="entry name" value="NagB/RpiA_transferase-like"/>
</dbReference>
<dbReference type="InterPro" id="IPR039104">
    <property type="entry name" value="6PGL"/>
</dbReference>
<evidence type="ECO:0000256" key="6">
    <source>
        <dbReference type="ARBA" id="ARBA00020337"/>
    </source>
</evidence>
<dbReference type="Gene3D" id="3.40.50.1360">
    <property type="match status" value="1"/>
</dbReference>
<keyword evidence="7 9" id="KW-0378">Hydrolase</keyword>
<evidence type="ECO:0000256" key="5">
    <source>
        <dbReference type="ARBA" id="ARBA00013198"/>
    </source>
</evidence>
<comment type="caution">
    <text evidence="9">The sequence shown here is derived from an EMBL/GenBank/DDBJ whole genome shotgun (WGS) entry which is preliminary data.</text>
</comment>
<dbReference type="SUPFAM" id="SSF100950">
    <property type="entry name" value="NagB/RpiA/CoA transferase-like"/>
    <property type="match status" value="1"/>
</dbReference>
<evidence type="ECO:0000256" key="4">
    <source>
        <dbReference type="ARBA" id="ARBA00010662"/>
    </source>
</evidence>
<evidence type="ECO:0000256" key="1">
    <source>
        <dbReference type="ARBA" id="ARBA00000832"/>
    </source>
</evidence>
<comment type="function">
    <text evidence="2 7">Hydrolysis of 6-phosphogluconolactone to 6-phosphogluconate.</text>
</comment>
<organism evidence="9 10">
    <name type="scientific">Acidithiobacillus sulfurivorans</name>
    <dbReference type="NCBI Taxonomy" id="1958756"/>
    <lineage>
        <taxon>Bacteria</taxon>
        <taxon>Pseudomonadati</taxon>
        <taxon>Pseudomonadota</taxon>
        <taxon>Acidithiobacillia</taxon>
        <taxon>Acidithiobacillales</taxon>
        <taxon>Acidithiobacillaceae</taxon>
        <taxon>Acidithiobacillus</taxon>
    </lineage>
</organism>
<dbReference type="InterPro" id="IPR005900">
    <property type="entry name" value="6-phosphogluconolactonase_DevB"/>
</dbReference>
<dbReference type="InterPro" id="IPR006148">
    <property type="entry name" value="Glc/Gal-6P_isomerase"/>
</dbReference>
<comment type="similarity">
    <text evidence="4 7">Belongs to the glucosamine/galactosamine-6-phosphate isomerase family. 6-phosphogluconolactonase subfamily.</text>
</comment>
<reference evidence="9 10" key="1">
    <citation type="journal article" date="2021" name="ISME J.">
        <title>Genomic evolution of the class Acidithiobacillia: deep-branching Proteobacteria living in extreme acidic conditions.</title>
        <authorList>
            <person name="Moya-Beltran A."/>
            <person name="Beard S."/>
            <person name="Rojas-Villalobos C."/>
            <person name="Issotta F."/>
            <person name="Gallardo Y."/>
            <person name="Ulloa R."/>
            <person name="Giaveno A."/>
            <person name="Degli Esposti M."/>
            <person name="Johnson D.B."/>
            <person name="Quatrini R."/>
        </authorList>
    </citation>
    <scope>NUCLEOTIDE SEQUENCE [LARGE SCALE GENOMIC DNA]</scope>
    <source>
        <strain evidence="9 10">RW2</strain>
    </source>
</reference>
<dbReference type="CDD" id="cd01400">
    <property type="entry name" value="6PGL"/>
    <property type="match status" value="1"/>
</dbReference>
<evidence type="ECO:0000256" key="3">
    <source>
        <dbReference type="ARBA" id="ARBA00004961"/>
    </source>
</evidence>
<evidence type="ECO:0000256" key="7">
    <source>
        <dbReference type="RuleBase" id="RU365095"/>
    </source>
</evidence>
<gene>
    <name evidence="7 9" type="primary">pgl</name>
    <name evidence="9" type="ORF">HAP95_14265</name>
</gene>
<dbReference type="EMBL" id="JAAOMP010000154">
    <property type="protein sequence ID" value="MBU2761296.1"/>
    <property type="molecule type" value="Genomic_DNA"/>
</dbReference>
<dbReference type="EC" id="3.1.1.31" evidence="5 7"/>
<dbReference type="NCBIfam" id="TIGR01198">
    <property type="entry name" value="pgl"/>
    <property type="match status" value="1"/>
</dbReference>
<evidence type="ECO:0000313" key="9">
    <source>
        <dbReference type="EMBL" id="MBU2761296.1"/>
    </source>
</evidence>
<dbReference type="RefSeq" id="WP_215884821.1">
    <property type="nucleotide sequence ID" value="NZ_JAAOMP010000154.1"/>
</dbReference>
<comment type="catalytic activity">
    <reaction evidence="1 7">
        <text>6-phospho-D-glucono-1,5-lactone + H2O = 6-phospho-D-gluconate + H(+)</text>
        <dbReference type="Rhea" id="RHEA:12556"/>
        <dbReference type="ChEBI" id="CHEBI:15377"/>
        <dbReference type="ChEBI" id="CHEBI:15378"/>
        <dbReference type="ChEBI" id="CHEBI:57955"/>
        <dbReference type="ChEBI" id="CHEBI:58759"/>
        <dbReference type="EC" id="3.1.1.31"/>
    </reaction>
</comment>
<comment type="pathway">
    <text evidence="3 7">Carbohydrate degradation; pentose phosphate pathway; D-ribulose 5-phosphate from D-glucose 6-phosphate (oxidative stage): step 2/3.</text>
</comment>
<evidence type="ECO:0000259" key="8">
    <source>
        <dbReference type="Pfam" id="PF01182"/>
    </source>
</evidence>
<keyword evidence="10" id="KW-1185">Reference proteome</keyword>
<protein>
    <recommendedName>
        <fullName evidence="6 7">6-phosphogluconolactonase</fullName>
        <shortName evidence="7">6PGL</shortName>
        <ecNumber evidence="5 7">3.1.1.31</ecNumber>
    </recommendedName>
</protein>
<dbReference type="Proteomes" id="UP000755654">
    <property type="component" value="Unassembled WGS sequence"/>
</dbReference>
<dbReference type="Pfam" id="PF01182">
    <property type="entry name" value="Glucosamine_iso"/>
    <property type="match status" value="1"/>
</dbReference>
<name>A0ABS6A2F2_9PROT</name>